<comment type="similarity">
    <text evidence="2 8">Belongs to the MreD family.</text>
</comment>
<evidence type="ECO:0000313" key="11">
    <source>
        <dbReference type="Proteomes" id="UP000003937"/>
    </source>
</evidence>
<reference evidence="10 11" key="1">
    <citation type="journal article" date="2012" name="Mol. Biol. Evol.">
        <title>Genome reduction and co-evolution between the primary and secondary bacterial symbionts of psyllids.</title>
        <authorList>
            <person name="Sloan D.B."/>
            <person name="Moran N.A."/>
        </authorList>
    </citation>
    <scope>NUCLEOTIDE SEQUENCE [LARGE SCALE GENOMIC DNA]</scope>
    <source>
        <strain evidence="10">Hcub_S</strain>
    </source>
</reference>
<feature type="transmembrane region" description="Helical" evidence="9">
    <location>
        <begin position="135"/>
        <end position="152"/>
    </location>
</feature>
<keyword evidence="6 9" id="KW-1133">Transmembrane helix</keyword>
<evidence type="ECO:0000256" key="8">
    <source>
        <dbReference type="PIRNR" id="PIRNR018472"/>
    </source>
</evidence>
<gene>
    <name evidence="10" type="ORF">A35E_00107</name>
</gene>
<organism evidence="10 11">
    <name type="scientific">secondary endosymbiont of Heteropsylla cubana</name>
    <dbReference type="NCBI Taxonomy" id="134287"/>
    <lineage>
        <taxon>Bacteria</taxon>
        <taxon>Pseudomonadati</taxon>
        <taxon>Pseudomonadota</taxon>
        <taxon>Gammaproteobacteria</taxon>
        <taxon>Enterobacterales</taxon>
        <taxon>Enterobacteriaceae</taxon>
        <taxon>aphid secondary symbionts</taxon>
    </lineage>
</organism>
<dbReference type="PIRSF" id="PIRSF018472">
    <property type="entry name" value="MreD_proteobac"/>
    <property type="match status" value="1"/>
</dbReference>
<protein>
    <recommendedName>
        <fullName evidence="8">Rod shape-determining protein MreD</fullName>
    </recommendedName>
</protein>
<comment type="subcellular location">
    <subcellularLocation>
        <location evidence="8">Cell inner membrane</location>
    </subcellularLocation>
    <subcellularLocation>
        <location evidence="1">Cell membrane</location>
        <topology evidence="1">Multi-pass membrane protein</topology>
    </subcellularLocation>
</comment>
<dbReference type="Proteomes" id="UP000003937">
    <property type="component" value="Chromosome"/>
</dbReference>
<keyword evidence="8" id="KW-0997">Cell inner membrane</keyword>
<dbReference type="Pfam" id="PF04093">
    <property type="entry name" value="MreD"/>
    <property type="match status" value="1"/>
</dbReference>
<comment type="function">
    <text evidence="8">Involved in formation of the rod shape of the cell. May also contribute to regulation of formation of penicillin-binding proteins.</text>
</comment>
<dbReference type="NCBIfam" id="TIGR03426">
    <property type="entry name" value="shape_MreD"/>
    <property type="match status" value="1"/>
</dbReference>
<evidence type="ECO:0000256" key="7">
    <source>
        <dbReference type="ARBA" id="ARBA00023136"/>
    </source>
</evidence>
<dbReference type="AlphaFoldDB" id="J3YSW9"/>
<accession>J3YSW9</accession>
<dbReference type="InterPro" id="IPR007227">
    <property type="entry name" value="Cell_shape_determining_MreD"/>
</dbReference>
<dbReference type="EMBL" id="CP003547">
    <property type="protein sequence ID" value="AFP85423.1"/>
    <property type="molecule type" value="Genomic_DNA"/>
</dbReference>
<keyword evidence="7 8" id="KW-0472">Membrane</keyword>
<feature type="transmembrane region" description="Helical" evidence="9">
    <location>
        <begin position="12"/>
        <end position="38"/>
    </location>
</feature>
<dbReference type="PANTHER" id="PTHR37484:SF1">
    <property type="entry name" value="ROD SHAPE-DETERMINING PROTEIN MRED"/>
    <property type="match status" value="1"/>
</dbReference>
<keyword evidence="11" id="KW-1185">Reference proteome</keyword>
<keyword evidence="4 9" id="KW-0812">Transmembrane</keyword>
<evidence type="ECO:0000256" key="2">
    <source>
        <dbReference type="ARBA" id="ARBA00007776"/>
    </source>
</evidence>
<keyword evidence="5 8" id="KW-0133">Cell shape</keyword>
<dbReference type="STRING" id="134287.A35E_00107"/>
<evidence type="ECO:0000256" key="4">
    <source>
        <dbReference type="ARBA" id="ARBA00022692"/>
    </source>
</evidence>
<evidence type="ECO:0000256" key="5">
    <source>
        <dbReference type="ARBA" id="ARBA00022960"/>
    </source>
</evidence>
<keyword evidence="3 8" id="KW-1003">Cell membrane</keyword>
<dbReference type="KEGG" id="sehc:A35E_00107"/>
<sequence precursor="true">MNEYHRDSGWTIWFSFLVGMILQIIPWPFQICFFLPFWTKLLLIYWITVLPHRVNINAAFILGLITDIIFGITIGIHALAFTILSYLALLKFHLFRNLTLWQQSLLVLMFSLITDIIIFWAQFLIMNVEFSSETFWNSVIDGIWWSWIFLTMQKIRRKLSMK</sequence>
<dbReference type="HOGENOM" id="CLU_119315_0_1_6"/>
<dbReference type="PANTHER" id="PTHR37484">
    <property type="entry name" value="ROD SHAPE-DETERMINING PROTEIN MRED"/>
    <property type="match status" value="1"/>
</dbReference>
<name>J3YSW9_9ENTR</name>
<evidence type="ECO:0000256" key="1">
    <source>
        <dbReference type="ARBA" id="ARBA00004651"/>
    </source>
</evidence>
<dbReference type="InterPro" id="IPR026034">
    <property type="entry name" value="MreD_proteobac"/>
</dbReference>
<dbReference type="OrthoDB" id="6647425at2"/>
<evidence type="ECO:0000256" key="3">
    <source>
        <dbReference type="ARBA" id="ARBA00022475"/>
    </source>
</evidence>
<feature type="transmembrane region" description="Helical" evidence="9">
    <location>
        <begin position="58"/>
        <end position="84"/>
    </location>
</feature>
<evidence type="ECO:0000256" key="6">
    <source>
        <dbReference type="ARBA" id="ARBA00022989"/>
    </source>
</evidence>
<dbReference type="GO" id="GO:0008360">
    <property type="term" value="P:regulation of cell shape"/>
    <property type="evidence" value="ECO:0007669"/>
    <property type="project" value="UniProtKB-UniRule"/>
</dbReference>
<dbReference type="GO" id="GO:0005886">
    <property type="term" value="C:plasma membrane"/>
    <property type="evidence" value="ECO:0007669"/>
    <property type="project" value="UniProtKB-SubCell"/>
</dbReference>
<evidence type="ECO:0000256" key="9">
    <source>
        <dbReference type="SAM" id="Phobius"/>
    </source>
</evidence>
<proteinExistence type="inferred from homology"/>
<evidence type="ECO:0000313" key="10">
    <source>
        <dbReference type="EMBL" id="AFP85423.1"/>
    </source>
</evidence>
<feature type="transmembrane region" description="Helical" evidence="9">
    <location>
        <begin position="105"/>
        <end position="123"/>
    </location>
</feature>
<dbReference type="RefSeq" id="WP_014888720.1">
    <property type="nucleotide sequence ID" value="NC_018420.1"/>
</dbReference>